<dbReference type="InterPro" id="IPR015943">
    <property type="entry name" value="WD40/YVTN_repeat-like_dom_sf"/>
</dbReference>
<reference evidence="6 7" key="1">
    <citation type="submission" date="2019-07" db="EMBL/GenBank/DDBJ databases">
        <title>Draft genome sequence of Adlercreutzia equolifaciens IPLA 37004, a human intestinal strain that does not produces equol from daidzein.</title>
        <authorList>
            <person name="Vazquez L."/>
            <person name="Florez A.B."/>
            <person name="Mayo B."/>
        </authorList>
    </citation>
    <scope>NUCLEOTIDE SEQUENCE [LARGE SCALE GENOMIC DNA]</scope>
    <source>
        <strain evidence="6 7">IPLA 37004</strain>
    </source>
</reference>
<feature type="chain" id="PRO_5026715762" evidence="3">
    <location>
        <begin position="40"/>
        <end position="1596"/>
    </location>
</feature>
<evidence type="ECO:0000256" key="1">
    <source>
        <dbReference type="SAM" id="MobiDB-lite"/>
    </source>
</evidence>
<evidence type="ECO:0000259" key="4">
    <source>
        <dbReference type="Pfam" id="PF13360"/>
    </source>
</evidence>
<keyword evidence="2" id="KW-1133">Transmembrane helix</keyword>
<evidence type="ECO:0000256" key="3">
    <source>
        <dbReference type="SAM" id="SignalP"/>
    </source>
</evidence>
<keyword evidence="3" id="KW-0732">Signal</keyword>
<feature type="transmembrane region" description="Helical" evidence="2">
    <location>
        <begin position="1568"/>
        <end position="1590"/>
    </location>
</feature>
<sequence>MDARTASSCPRARHRLRALLSFFLTVTLATSLLPAPAFAAASAGDGAAVQTAVAAAEVDVAPSVDGESGEGDTAPDDSGTDAGEAADGATAEAPAPAPAEKAAPAEASAEPSAEASGSASVATDPSAPSPSEAPEGASAWAPAARAAASEAAAAPFAVATFDDNCFATIRSFATASSTATAGPITVGETRYAFAYKGTTRKSQIKDPANAWVYTWYVGDAQSPASLEECEPIEGQTGQSITFTSEVSEGLIGKYLFVEITAPDGTTANGSRVGNRSDKALAGIGPIKAPDPVKTALDEDCFVAIQASADEEKTYNRVEGRLGSGQTLYANVYDGEPTAAKRMESQPTWSYQWLKSADQRAADDAFEPIEGQTSSKLEITDELAAELAGSYVRVRVEGDGQVLYGPSTAFDTPAAYGSYTPGPVAAPGQIALNHVLLAYNGADFGSEVESTPKCRVGDTVRAGAYHSEDPYTTYGGDAVDFAWLLADDPEGPFEVVAEGETWTAGPEHEGRYFKVRATAKSGIPGLSVAETPAGKVLAEGACTLSSVKIANASKGAMDTGAVLQAVAYTADDWGWGESPVGADVSVAYQWYVSAKDPDSYSSGFDAATDWTPIPGATGSSLTVPADFEGQWVGVSAFAGDNRVMTAGSGAAGPFKAPGSYEIYTIPAMVKVSGDLSDRFVFKTGEVITVEAFATSVAGTKGEAIPAEALSVTWKIADSQFGEYVELDDENVHAAAFRIPRSYEGKHLMVEVSAGFNTEESIGMRNPIALGAEAASYDLSSVSIEGASDPVYPGAALTARARCLDETSLVEGAEVPLPANAEASYDWYVSPTPDRADAALAKAGDLVGSYKPARSDAGSYVFVRAVVGDTEAWSEPVFVEVPPAFGATVSVVGASAPAADGTVHAESWVAPAPFTWEAGTEAKAWDAFAEALTGAGYLYSLAGACPYSITTPDRSRTLAMSASAPWSYWAFFVNGAYADTMASGYVLKPGDRIELRYLVGGLAPAPGEDEPSVSPDAPHPEVELAFGAGRDNVAHASDFVASGTSAAPGTAKWTSSLLADEERAAGSSASVSAPFMLGGYVYIVTGSVNYAQGTASAARLEVRDAATGEVLRSVALARPMDTTCRPAYSDGIVVVPLSGGWLQAVSAVTLETLWVSPGTAGAQSLSSVTVADGLVYACTADELAAGTYEAVRGTVRCVDLLTGEERGAFANERAGYYWAGGVAVGGLYLVADDRGTVTAFEQGLAKVAATLDVGAGVRSALVRDGDDVLAVTRDGVLHRISMAGGRLTEVGKVKFADSSTSTPTVAGGLVYVGGAQLDGAGPKANGVLAVIDPAAMTVVHRVTRAAGTAIPGDVKSTPLVVLDGSARAAGGTTAYFTANAPSGAVYAYRPGDAEASVAFRPAPEAADYCMATVHCGPDGTLYYTNDSGHLFAVTPGTVPPSGPGTGEEEKPGGNGGGSGDPGLSGSSGQGGGAGGAQDGSRRPAGGLQGALFGRGGAPALRGAGFPAGRGALPFATGATGAASPASSDGAAAAVAAASDEAVPLASKGGAEGSADGAPLGAEAPARDKGLALTGLALGVLGLGASLFLLLAARRRREE</sequence>
<comment type="caution">
    <text evidence="6">The sequence shown here is derived from an EMBL/GenBank/DDBJ whole genome shotgun (WGS) entry which is preliminary data.</text>
</comment>
<dbReference type="SUPFAM" id="SSF50998">
    <property type="entry name" value="Quinoprotein alcohol dehydrogenase-like"/>
    <property type="match status" value="1"/>
</dbReference>
<evidence type="ECO:0000313" key="6">
    <source>
        <dbReference type="EMBL" id="MZG27846.1"/>
    </source>
</evidence>
<name>A0A6L8Q3M8_9ACTN</name>
<dbReference type="Gene3D" id="2.130.10.10">
    <property type="entry name" value="YVTN repeat-like/Quinoprotein amine dehydrogenase"/>
    <property type="match status" value="2"/>
</dbReference>
<accession>A0A6L8Q3M8</accession>
<feature type="compositionally biased region" description="Acidic residues" evidence="1">
    <location>
        <begin position="67"/>
        <end position="79"/>
    </location>
</feature>
<feature type="region of interest" description="Disordered" evidence="1">
    <location>
        <begin position="61"/>
        <end position="138"/>
    </location>
</feature>
<dbReference type="InterPro" id="IPR027954">
    <property type="entry name" value="Transcobalamin-like_C"/>
</dbReference>
<dbReference type="Proteomes" id="UP000472380">
    <property type="component" value="Unassembled WGS sequence"/>
</dbReference>
<evidence type="ECO:0000313" key="7">
    <source>
        <dbReference type="Proteomes" id="UP000472380"/>
    </source>
</evidence>
<keyword evidence="2" id="KW-0812">Transmembrane</keyword>
<protein>
    <submittedName>
        <fullName evidence="6">PQQ-binding-like beta-propeller repeat protein</fullName>
    </submittedName>
</protein>
<evidence type="ECO:0000259" key="5">
    <source>
        <dbReference type="Pfam" id="PF14478"/>
    </source>
</evidence>
<dbReference type="Pfam" id="PF13360">
    <property type="entry name" value="PQQ_2"/>
    <property type="match status" value="1"/>
</dbReference>
<organism evidence="6 7">
    <name type="scientific">Adlercreutzia equolifaciens</name>
    <dbReference type="NCBI Taxonomy" id="446660"/>
    <lineage>
        <taxon>Bacteria</taxon>
        <taxon>Bacillati</taxon>
        <taxon>Actinomycetota</taxon>
        <taxon>Coriobacteriia</taxon>
        <taxon>Eggerthellales</taxon>
        <taxon>Eggerthellaceae</taxon>
        <taxon>Adlercreutzia</taxon>
    </lineage>
</organism>
<dbReference type="EMBL" id="VJNE01000006">
    <property type="protein sequence ID" value="MZG27846.1"/>
    <property type="molecule type" value="Genomic_DNA"/>
</dbReference>
<feature type="signal peptide" evidence="3">
    <location>
        <begin position="1"/>
        <end position="39"/>
    </location>
</feature>
<feature type="compositionally biased region" description="Gly residues" evidence="1">
    <location>
        <begin position="1450"/>
        <end position="1475"/>
    </location>
</feature>
<feature type="domain" description="Pyrrolo-quinoline quinone repeat" evidence="4">
    <location>
        <begin position="1190"/>
        <end position="1432"/>
    </location>
</feature>
<proteinExistence type="predicted"/>
<gene>
    <name evidence="6" type="ORF">FM068_04485</name>
</gene>
<feature type="compositionally biased region" description="Low complexity" evidence="1">
    <location>
        <begin position="80"/>
        <end position="138"/>
    </location>
</feature>
<dbReference type="Gene3D" id="2.170.130.30">
    <property type="match status" value="1"/>
</dbReference>
<evidence type="ECO:0000256" key="2">
    <source>
        <dbReference type="SAM" id="Phobius"/>
    </source>
</evidence>
<feature type="region of interest" description="Disordered" evidence="1">
    <location>
        <begin position="1431"/>
        <end position="1490"/>
    </location>
</feature>
<keyword evidence="2" id="KW-0472">Membrane</keyword>
<dbReference type="Gene3D" id="2.60.40.2700">
    <property type="match status" value="2"/>
</dbReference>
<feature type="domain" description="Transcobalamin-like C-terminal" evidence="5">
    <location>
        <begin position="965"/>
        <end position="995"/>
    </location>
</feature>
<dbReference type="InterPro" id="IPR011047">
    <property type="entry name" value="Quinoprotein_ADH-like_sf"/>
</dbReference>
<dbReference type="Pfam" id="PF14478">
    <property type="entry name" value="DUF4430"/>
    <property type="match status" value="1"/>
</dbReference>
<dbReference type="InterPro" id="IPR002372">
    <property type="entry name" value="PQQ_rpt_dom"/>
</dbReference>
<dbReference type="RefSeq" id="WP_161127648.1">
    <property type="nucleotide sequence ID" value="NZ_VJNE01000006.1"/>
</dbReference>